<dbReference type="InterPro" id="IPR008579">
    <property type="entry name" value="UGlyAH_Cupin_dom"/>
</dbReference>
<evidence type="ECO:0000313" key="3">
    <source>
        <dbReference type="Proteomes" id="UP000230093"/>
    </source>
</evidence>
<name>A0A2H0WBE2_9BACT</name>
<organism evidence="2 3">
    <name type="scientific">Candidatus Beckwithbacteria bacterium CG10_big_fil_rev_8_21_14_0_10_34_10</name>
    <dbReference type="NCBI Taxonomy" id="1974495"/>
    <lineage>
        <taxon>Bacteria</taxon>
        <taxon>Candidatus Beckwithiibacteriota</taxon>
    </lineage>
</organism>
<evidence type="ECO:0000313" key="2">
    <source>
        <dbReference type="EMBL" id="PIS09248.1"/>
    </source>
</evidence>
<dbReference type="Gene3D" id="2.60.120.10">
    <property type="entry name" value="Jelly Rolls"/>
    <property type="match status" value="1"/>
</dbReference>
<dbReference type="InterPro" id="IPR014710">
    <property type="entry name" value="RmlC-like_jellyroll"/>
</dbReference>
<evidence type="ECO:0000259" key="1">
    <source>
        <dbReference type="Pfam" id="PF05899"/>
    </source>
</evidence>
<dbReference type="InterPro" id="IPR011051">
    <property type="entry name" value="RmlC_Cupin_sf"/>
</dbReference>
<dbReference type="EMBL" id="PEZT01000014">
    <property type="protein sequence ID" value="PIS09248.1"/>
    <property type="molecule type" value="Genomic_DNA"/>
</dbReference>
<proteinExistence type="predicted"/>
<dbReference type="Pfam" id="PF05899">
    <property type="entry name" value="Cupin_3"/>
    <property type="match status" value="1"/>
</dbReference>
<protein>
    <recommendedName>
        <fullName evidence="1">(S)-ureidoglycine aminohydrolase cupin domain-containing protein</fullName>
    </recommendedName>
</protein>
<comment type="caution">
    <text evidence="2">The sequence shown here is derived from an EMBL/GenBank/DDBJ whole genome shotgun (WGS) entry which is preliminary data.</text>
</comment>
<gene>
    <name evidence="2" type="ORF">COT75_02495</name>
</gene>
<feature type="domain" description="(S)-ureidoglycine aminohydrolase cupin" evidence="1">
    <location>
        <begin position="51"/>
        <end position="93"/>
    </location>
</feature>
<dbReference type="AlphaFoldDB" id="A0A2H0WBE2"/>
<reference evidence="3" key="1">
    <citation type="submission" date="2017-09" db="EMBL/GenBank/DDBJ databases">
        <title>Depth-based differentiation of microbial function through sediment-hosted aquifers and enrichment of novel symbionts in the deep terrestrial subsurface.</title>
        <authorList>
            <person name="Probst A.J."/>
            <person name="Ladd B."/>
            <person name="Jarett J.K."/>
            <person name="Geller-Mcgrath D.E."/>
            <person name="Sieber C.M.K."/>
            <person name="Emerson J.B."/>
            <person name="Anantharaman K."/>
            <person name="Thomas B.C."/>
            <person name="Malmstrom R."/>
            <person name="Stieglmeier M."/>
            <person name="Klingl A."/>
            <person name="Woyke T."/>
            <person name="Ryan C.M."/>
            <person name="Banfield J.F."/>
        </authorList>
    </citation>
    <scope>NUCLEOTIDE SEQUENCE [LARGE SCALE GENOMIC DNA]</scope>
</reference>
<sequence>MKIIHSNKADRFKNSKSCFGKNYFLADKDIDGSVIEVGGRYPDKGRVVNLKCKELVYILSGSGKIVVEGKQTSFKKGDMLLIYPKEKYYWQADSVILAVCTPAFDPKQHQEVE</sequence>
<dbReference type="Proteomes" id="UP000230093">
    <property type="component" value="Unassembled WGS sequence"/>
</dbReference>
<accession>A0A2H0WBE2</accession>
<dbReference type="SUPFAM" id="SSF51182">
    <property type="entry name" value="RmlC-like cupins"/>
    <property type="match status" value="1"/>
</dbReference>